<keyword evidence="9" id="KW-0999">Mitochondrion inner membrane</keyword>
<keyword evidence="4 16" id="KW-0813">Transport</keyword>
<dbReference type="InterPro" id="IPR016174">
    <property type="entry name" value="Di-haem_cyt_TM"/>
</dbReference>
<feature type="transmembrane region" description="Helical" evidence="16">
    <location>
        <begin position="20"/>
        <end position="46"/>
    </location>
</feature>
<reference evidence="19" key="1">
    <citation type="journal article" date="2018" name="Int. J. Parasitol.">
        <title>Validity of the Diplostomoidea and Diplostomida (Digenea, Platyhelminthes) upheld in phylogenomic analysis.</title>
        <authorList>
            <person name="Locke S.A."/>
            <person name="Van Dam A."/>
            <person name="Caffara M."/>
            <person name="Pinto H.A."/>
            <person name="Lopez-Hernandez D."/>
            <person name="Blanar C.A."/>
        </authorList>
    </citation>
    <scope>NUCLEOTIDE SEQUENCE</scope>
    <source>
        <strain evidence="19">C.IN.FKY.Tm.3115.1</strain>
    </source>
</reference>
<keyword evidence="6 16" id="KW-0679">Respiratory chain</keyword>
<sequence>MISIIRGNVVDLPTNLSLSYLWCGGFMISSFLIIQVVSGIILSLMYVANSFLSFECVLDLTMEGLFIWFVRYFHIWGVTFIFLLFLVHMGRALYYSSYSKLGVWNVGFILYLLMMIEAFLGYILPWHQMSYWAATVLTSILNSIPYLGPNIYKFVVGGFSVTNVTLVRVFSAHVCLAFIIIGLSVVHLFYLHKSGSNNPLFISGGYSDIVLFHSYFTVKDGCVLMFLLFVFCFFLLWFPDFVLDVESYIEADPLVTPVSIKPEWYFLAFYAMLRSVESKVGGLILVLLFLLVLWLPSVNSSSAYSVARQWLFWFIVSLFILLSYLGACHPEFPFVYISKVASVFIVLGVSLFKGLWAASYTGGGVSRYILCLVA</sequence>
<dbReference type="SUPFAM" id="SSF81648">
    <property type="entry name" value="a domain/subunit of cytochrome bc1 complex (Ubiquinol-cytochrome c reductase)"/>
    <property type="match status" value="1"/>
</dbReference>
<keyword evidence="15 16" id="KW-0472">Membrane</keyword>
<dbReference type="AlphaFoldDB" id="A0A6J3YME5"/>
<dbReference type="PROSITE" id="PS51003">
    <property type="entry name" value="CYTB_CTER"/>
    <property type="match status" value="1"/>
</dbReference>
<evidence type="ECO:0000256" key="12">
    <source>
        <dbReference type="ARBA" id="ARBA00023004"/>
    </source>
</evidence>
<keyword evidence="13" id="KW-0830">Ubiquinone</keyword>
<evidence type="ECO:0000256" key="5">
    <source>
        <dbReference type="ARBA" id="ARBA00022617"/>
    </source>
</evidence>
<evidence type="ECO:0000256" key="8">
    <source>
        <dbReference type="ARBA" id="ARBA00022723"/>
    </source>
</evidence>
<proteinExistence type="inferred from homology"/>
<organism evidence="19">
    <name type="scientific">Cardiocephaloides medioconiger</name>
    <dbReference type="NCBI Taxonomy" id="1354361"/>
    <lineage>
        <taxon>Eukaryota</taxon>
        <taxon>Metazoa</taxon>
        <taxon>Spiralia</taxon>
        <taxon>Lophotrochozoa</taxon>
        <taxon>Platyhelminthes</taxon>
        <taxon>Trematoda</taxon>
        <taxon>Digenea</taxon>
        <taxon>Diplostomida</taxon>
        <taxon>Diplostomoidea</taxon>
        <taxon>Strigeidae</taxon>
        <taxon>Cardiocephaloides</taxon>
    </lineage>
</organism>
<keyword evidence="8 16" id="KW-0479">Metal-binding</keyword>
<keyword evidence="10 16" id="KW-0249">Electron transport</keyword>
<dbReference type="SUPFAM" id="SSF81342">
    <property type="entry name" value="Transmembrane di-heme cytochromes"/>
    <property type="match status" value="1"/>
</dbReference>
<name>A0A6J3YME5_9TREM</name>
<keyword evidence="12 16" id="KW-0408">Iron</keyword>
<evidence type="ECO:0000256" key="6">
    <source>
        <dbReference type="ARBA" id="ARBA00022660"/>
    </source>
</evidence>
<evidence type="ECO:0000256" key="10">
    <source>
        <dbReference type="ARBA" id="ARBA00022982"/>
    </source>
</evidence>
<comment type="function">
    <text evidence="1 16">Component of the ubiquinol-cytochrome c reductase complex (complex III or cytochrome b-c1 complex) that is part of the mitochondrial respiratory chain. The b-c1 complex mediates electron transfer from ubiquinol to cytochrome c. Contributes to the generation of a proton gradient across the mitochondrial membrane that is then used for ATP synthesis.</text>
</comment>
<feature type="domain" description="Cytochrome b/b6 C-terminal region profile" evidence="18">
    <location>
        <begin position="202"/>
        <end position="367"/>
    </location>
</feature>
<evidence type="ECO:0000256" key="9">
    <source>
        <dbReference type="ARBA" id="ARBA00022792"/>
    </source>
</evidence>
<geneLocation type="mitochondrion" evidence="19"/>
<keyword evidence="5 16" id="KW-0349">Heme</keyword>
<dbReference type="InterPro" id="IPR027387">
    <property type="entry name" value="Cytb/b6-like_sf"/>
</dbReference>
<evidence type="ECO:0000256" key="14">
    <source>
        <dbReference type="ARBA" id="ARBA00023128"/>
    </source>
</evidence>
<feature type="transmembrane region" description="Helical" evidence="16">
    <location>
        <begin position="169"/>
        <end position="192"/>
    </location>
</feature>
<keyword evidence="7 16" id="KW-0812">Transmembrane</keyword>
<feature type="transmembrane region" description="Helical" evidence="16">
    <location>
        <begin position="340"/>
        <end position="358"/>
    </location>
</feature>
<evidence type="ECO:0000256" key="16">
    <source>
        <dbReference type="RuleBase" id="RU362117"/>
    </source>
</evidence>
<feature type="transmembrane region" description="Helical" evidence="16">
    <location>
        <begin position="129"/>
        <end position="148"/>
    </location>
</feature>
<dbReference type="GO" id="GO:0016491">
    <property type="term" value="F:oxidoreductase activity"/>
    <property type="evidence" value="ECO:0007669"/>
    <property type="project" value="UniProtKB-UniRule"/>
</dbReference>
<evidence type="ECO:0000256" key="13">
    <source>
        <dbReference type="ARBA" id="ARBA00023075"/>
    </source>
</evidence>
<comment type="similarity">
    <text evidence="16">Belongs to the cytochrome b family.</text>
</comment>
<gene>
    <name evidence="19" type="primary">CYTB</name>
</gene>
<feature type="transmembrane region" description="Helical" evidence="16">
    <location>
        <begin position="101"/>
        <end position="123"/>
    </location>
</feature>
<dbReference type="InterPro" id="IPR005798">
    <property type="entry name" value="Cyt_b/b6_C"/>
</dbReference>
<feature type="domain" description="Cytochrome b/b6 N-terminal region profile" evidence="17">
    <location>
        <begin position="1"/>
        <end position="200"/>
    </location>
</feature>
<dbReference type="PROSITE" id="PS51002">
    <property type="entry name" value="CYTB_NTER"/>
    <property type="match status" value="1"/>
</dbReference>
<evidence type="ECO:0000256" key="7">
    <source>
        <dbReference type="ARBA" id="ARBA00022692"/>
    </source>
</evidence>
<accession>A0A6J3YME5</accession>
<dbReference type="Pfam" id="PF00032">
    <property type="entry name" value="Cytochrom_B_C"/>
    <property type="match status" value="1"/>
</dbReference>
<feature type="transmembrane region" description="Helical" evidence="16">
    <location>
        <begin position="223"/>
        <end position="242"/>
    </location>
</feature>
<evidence type="ECO:0000256" key="15">
    <source>
        <dbReference type="ARBA" id="ARBA00023136"/>
    </source>
</evidence>
<comment type="subcellular location">
    <subcellularLocation>
        <location evidence="2">Mitochondrion inner membrane</location>
        <topology evidence="2">Multi-pass membrane protein</topology>
    </subcellularLocation>
</comment>
<dbReference type="EMBL" id="MH536508">
    <property type="protein sequence ID" value="AYH51363.1"/>
    <property type="molecule type" value="Genomic_DNA"/>
</dbReference>
<comment type="cofactor">
    <cofactor evidence="16">
        <name>heme b</name>
        <dbReference type="ChEBI" id="CHEBI:60344"/>
    </cofactor>
    <text evidence="16">Binds 2 heme groups non-covalently.</text>
</comment>
<dbReference type="Pfam" id="PF00033">
    <property type="entry name" value="Cytochrome_B"/>
    <property type="match status" value="1"/>
</dbReference>
<evidence type="ECO:0000259" key="17">
    <source>
        <dbReference type="PROSITE" id="PS51002"/>
    </source>
</evidence>
<keyword evidence="14 16" id="KW-0496">Mitochondrion</keyword>
<keyword evidence="11 16" id="KW-1133">Transmembrane helix</keyword>
<dbReference type="InterPro" id="IPR005797">
    <property type="entry name" value="Cyt_b/b6_N"/>
</dbReference>
<evidence type="ECO:0000256" key="11">
    <source>
        <dbReference type="ARBA" id="ARBA00022989"/>
    </source>
</evidence>
<dbReference type="PANTHER" id="PTHR19271">
    <property type="entry name" value="CYTOCHROME B"/>
    <property type="match status" value="1"/>
</dbReference>
<protein>
    <recommendedName>
        <fullName evidence="3 16">Cytochrome b</fullName>
    </recommendedName>
</protein>
<evidence type="ECO:0000256" key="4">
    <source>
        <dbReference type="ARBA" id="ARBA00022448"/>
    </source>
</evidence>
<dbReference type="GO" id="GO:0006122">
    <property type="term" value="P:mitochondrial electron transport, ubiquinol to cytochrome c"/>
    <property type="evidence" value="ECO:0007669"/>
    <property type="project" value="TreeGrafter"/>
</dbReference>
<feature type="transmembrane region" description="Helical" evidence="16">
    <location>
        <begin position="66"/>
        <end position="89"/>
    </location>
</feature>
<dbReference type="PANTHER" id="PTHR19271:SF16">
    <property type="entry name" value="CYTOCHROME B"/>
    <property type="match status" value="1"/>
</dbReference>
<evidence type="ECO:0000313" key="19">
    <source>
        <dbReference type="EMBL" id="AYH51363.1"/>
    </source>
</evidence>
<feature type="transmembrane region" description="Helical" evidence="16">
    <location>
        <begin position="310"/>
        <end position="328"/>
    </location>
</feature>
<dbReference type="InterPro" id="IPR036150">
    <property type="entry name" value="Cyt_b/b6_C_sf"/>
</dbReference>
<dbReference type="GO" id="GO:0005743">
    <property type="term" value="C:mitochondrial inner membrane"/>
    <property type="evidence" value="ECO:0007669"/>
    <property type="project" value="UniProtKB-SubCell"/>
</dbReference>
<evidence type="ECO:0000256" key="2">
    <source>
        <dbReference type="ARBA" id="ARBA00004448"/>
    </source>
</evidence>
<feature type="transmembrane region" description="Helical" evidence="16">
    <location>
        <begin position="280"/>
        <end position="298"/>
    </location>
</feature>
<evidence type="ECO:0000256" key="1">
    <source>
        <dbReference type="ARBA" id="ARBA00002566"/>
    </source>
</evidence>
<dbReference type="Gene3D" id="1.20.810.10">
    <property type="entry name" value="Cytochrome Bc1 Complex, Chain C"/>
    <property type="match status" value="1"/>
</dbReference>
<evidence type="ECO:0000259" key="18">
    <source>
        <dbReference type="PROSITE" id="PS51003"/>
    </source>
</evidence>
<evidence type="ECO:0000256" key="3">
    <source>
        <dbReference type="ARBA" id="ARBA00013531"/>
    </source>
</evidence>
<dbReference type="GO" id="GO:0008121">
    <property type="term" value="F:quinol-cytochrome-c reductase activity"/>
    <property type="evidence" value="ECO:0007669"/>
    <property type="project" value="TreeGrafter"/>
</dbReference>
<dbReference type="GO" id="GO:0046872">
    <property type="term" value="F:metal ion binding"/>
    <property type="evidence" value="ECO:0007669"/>
    <property type="project" value="UniProtKB-UniRule"/>
</dbReference>